<evidence type="ECO:0000313" key="3">
    <source>
        <dbReference type="EMBL" id="KAL0456781.1"/>
    </source>
</evidence>
<dbReference type="SUPFAM" id="SSF52058">
    <property type="entry name" value="L domain-like"/>
    <property type="match status" value="1"/>
</dbReference>
<evidence type="ECO:0000259" key="2">
    <source>
        <dbReference type="Pfam" id="PF23598"/>
    </source>
</evidence>
<keyword evidence="1" id="KW-0677">Repeat</keyword>
<dbReference type="Pfam" id="PF23598">
    <property type="entry name" value="LRR_14"/>
    <property type="match status" value="1"/>
</dbReference>
<proteinExistence type="predicted"/>
<dbReference type="InterPro" id="IPR055414">
    <property type="entry name" value="LRR_R13L4/SHOC2-like"/>
</dbReference>
<organism evidence="3">
    <name type="scientific">Sesamum latifolium</name>
    <dbReference type="NCBI Taxonomy" id="2727402"/>
    <lineage>
        <taxon>Eukaryota</taxon>
        <taxon>Viridiplantae</taxon>
        <taxon>Streptophyta</taxon>
        <taxon>Embryophyta</taxon>
        <taxon>Tracheophyta</taxon>
        <taxon>Spermatophyta</taxon>
        <taxon>Magnoliopsida</taxon>
        <taxon>eudicotyledons</taxon>
        <taxon>Gunneridae</taxon>
        <taxon>Pentapetalae</taxon>
        <taxon>asterids</taxon>
        <taxon>lamiids</taxon>
        <taxon>Lamiales</taxon>
        <taxon>Pedaliaceae</taxon>
        <taxon>Sesamum</taxon>
    </lineage>
</organism>
<accession>A0AAW2XVJ3</accession>
<reference evidence="3" key="1">
    <citation type="submission" date="2020-06" db="EMBL/GenBank/DDBJ databases">
        <authorList>
            <person name="Li T."/>
            <person name="Hu X."/>
            <person name="Zhang T."/>
            <person name="Song X."/>
            <person name="Zhang H."/>
            <person name="Dai N."/>
            <person name="Sheng W."/>
            <person name="Hou X."/>
            <person name="Wei L."/>
        </authorList>
    </citation>
    <scope>NUCLEOTIDE SEQUENCE</scope>
    <source>
        <strain evidence="3">KEN1</strain>
        <tissue evidence="3">Leaf</tissue>
    </source>
</reference>
<reference evidence="3" key="2">
    <citation type="journal article" date="2024" name="Plant">
        <title>Genomic evolution and insights into agronomic trait innovations of Sesamum species.</title>
        <authorList>
            <person name="Miao H."/>
            <person name="Wang L."/>
            <person name="Qu L."/>
            <person name="Liu H."/>
            <person name="Sun Y."/>
            <person name="Le M."/>
            <person name="Wang Q."/>
            <person name="Wei S."/>
            <person name="Zheng Y."/>
            <person name="Lin W."/>
            <person name="Duan Y."/>
            <person name="Cao H."/>
            <person name="Xiong S."/>
            <person name="Wang X."/>
            <person name="Wei L."/>
            <person name="Li C."/>
            <person name="Ma Q."/>
            <person name="Ju M."/>
            <person name="Zhao R."/>
            <person name="Li G."/>
            <person name="Mu C."/>
            <person name="Tian Q."/>
            <person name="Mei H."/>
            <person name="Zhang T."/>
            <person name="Gao T."/>
            <person name="Zhang H."/>
        </authorList>
    </citation>
    <scope>NUCLEOTIDE SEQUENCE</scope>
    <source>
        <strain evidence="3">KEN1</strain>
    </source>
</reference>
<dbReference type="Gene3D" id="3.80.10.10">
    <property type="entry name" value="Ribonuclease Inhibitor"/>
    <property type="match status" value="1"/>
</dbReference>
<protein>
    <submittedName>
        <fullName evidence="3">Disease resistance protein</fullName>
    </submittedName>
</protein>
<dbReference type="InterPro" id="IPR032675">
    <property type="entry name" value="LRR_dom_sf"/>
</dbReference>
<name>A0AAW2XVJ3_9LAMI</name>
<feature type="domain" description="Disease resistance R13L4/SHOC-2-like LRR" evidence="2">
    <location>
        <begin position="57"/>
        <end position="337"/>
    </location>
</feature>
<dbReference type="EMBL" id="JACGWN010000003">
    <property type="protein sequence ID" value="KAL0456781.1"/>
    <property type="molecule type" value="Genomic_DNA"/>
</dbReference>
<comment type="caution">
    <text evidence="3">The sequence shown here is derived from an EMBL/GenBank/DDBJ whole genome shotgun (WGS) entry which is preliminary data.</text>
</comment>
<sequence length="349" mass="40458">MEREEESSISKTRRSAIHLDELDNDYNYSIGENKNIRTLLFLQKEWHYRYWRSCIAFGIFKFLKVLILEGYEFENGKLPEGIEKLNLLKLLSIEDSVVKELPPSICKLPCLQSLNLQIRVLSDIHISLPNSMYEMRRLKHLFMEDGHQSVGGGKLKLEGLNELETVMGFNSLVDDITHLLKLQKLRVFGGTICHEESLSTIVDHILNHQDQFRSIRLTILGDTTIDSKDSSTLLRRLMMCHTLNVLYIEARVRKLPAYEVQLYQNVTELRFWKSKIEEDPMKILEKLPMLRELCLSENAYVGSEMICGATGFPQLRELVLNDFPNLVEWRVEKGAMPISLLYILVNAIN</sequence>
<dbReference type="AlphaFoldDB" id="A0AAW2XVJ3"/>
<dbReference type="PANTHER" id="PTHR47186">
    <property type="entry name" value="LEUCINE-RICH REPEAT-CONTAINING PROTEIN 57"/>
    <property type="match status" value="1"/>
</dbReference>
<dbReference type="PANTHER" id="PTHR47186:SF3">
    <property type="entry name" value="OS09G0267800 PROTEIN"/>
    <property type="match status" value="1"/>
</dbReference>
<evidence type="ECO:0000256" key="1">
    <source>
        <dbReference type="ARBA" id="ARBA00022737"/>
    </source>
</evidence>
<gene>
    <name evidence="3" type="ORF">Slati_1017300</name>
</gene>